<reference evidence="5" key="1">
    <citation type="submission" date="2024-05" db="EMBL/GenBank/DDBJ databases">
        <title>Herbiconiux sp. A18JL235.</title>
        <authorList>
            <person name="Zhang G."/>
        </authorList>
    </citation>
    <scope>NUCLEOTIDE SEQUENCE</scope>
    <source>
        <strain evidence="5">A18JL235</strain>
    </source>
</reference>
<dbReference type="GO" id="GO:0005524">
    <property type="term" value="F:ATP binding"/>
    <property type="evidence" value="ECO:0007669"/>
    <property type="project" value="UniProtKB-KW"/>
</dbReference>
<dbReference type="InterPro" id="IPR017871">
    <property type="entry name" value="ABC_transporter-like_CS"/>
</dbReference>
<dbReference type="PROSITE" id="PS00211">
    <property type="entry name" value="ABC_TRANSPORTER_1"/>
    <property type="match status" value="1"/>
</dbReference>
<dbReference type="PANTHER" id="PTHR42781">
    <property type="entry name" value="SPERMIDINE/PUTRESCINE IMPORT ATP-BINDING PROTEIN POTA"/>
    <property type="match status" value="1"/>
</dbReference>
<evidence type="ECO:0000259" key="4">
    <source>
        <dbReference type="PROSITE" id="PS50893"/>
    </source>
</evidence>
<dbReference type="InterPro" id="IPR003439">
    <property type="entry name" value="ABC_transporter-like_ATP-bd"/>
</dbReference>
<dbReference type="Pfam" id="PF00005">
    <property type="entry name" value="ABC_tran"/>
    <property type="match status" value="1"/>
</dbReference>
<keyword evidence="1" id="KW-0813">Transport</keyword>
<dbReference type="SMART" id="SM00382">
    <property type="entry name" value="AAA"/>
    <property type="match status" value="1"/>
</dbReference>
<dbReference type="Gene3D" id="2.40.50.100">
    <property type="match status" value="1"/>
</dbReference>
<evidence type="ECO:0000256" key="2">
    <source>
        <dbReference type="ARBA" id="ARBA00022741"/>
    </source>
</evidence>
<dbReference type="Gene3D" id="3.40.50.300">
    <property type="entry name" value="P-loop containing nucleotide triphosphate hydrolases"/>
    <property type="match status" value="1"/>
</dbReference>
<dbReference type="AlphaFoldDB" id="A0AB39BC93"/>
<proteinExistence type="predicted"/>
<dbReference type="InterPro" id="IPR005116">
    <property type="entry name" value="Transp-assoc_OB_typ1"/>
</dbReference>
<protein>
    <submittedName>
        <fullName evidence="5">Sulfate/molybdate ABC transporter ATP-binding protein</fullName>
    </submittedName>
</protein>
<keyword evidence="2" id="KW-0547">Nucleotide-binding</keyword>
<dbReference type="InterPro" id="IPR050093">
    <property type="entry name" value="ABC_SmlMolc_Importer"/>
</dbReference>
<feature type="domain" description="ABC transporter" evidence="4">
    <location>
        <begin position="1"/>
        <end position="235"/>
    </location>
</feature>
<keyword evidence="3 5" id="KW-0067">ATP-binding</keyword>
<dbReference type="InterPro" id="IPR008995">
    <property type="entry name" value="Mo/tungstate-bd_C_term_dom"/>
</dbReference>
<evidence type="ECO:0000256" key="1">
    <source>
        <dbReference type="ARBA" id="ARBA00022448"/>
    </source>
</evidence>
<evidence type="ECO:0000256" key="3">
    <source>
        <dbReference type="ARBA" id="ARBA00022840"/>
    </source>
</evidence>
<evidence type="ECO:0000313" key="5">
    <source>
        <dbReference type="EMBL" id="XDI04132.1"/>
    </source>
</evidence>
<dbReference type="SUPFAM" id="SSF50331">
    <property type="entry name" value="MOP-like"/>
    <property type="match status" value="1"/>
</dbReference>
<dbReference type="InterPro" id="IPR027417">
    <property type="entry name" value="P-loop_NTPase"/>
</dbReference>
<organism evidence="5">
    <name type="scientific">Herbiconiux sp. A18JL235</name>
    <dbReference type="NCBI Taxonomy" id="3152363"/>
    <lineage>
        <taxon>Bacteria</taxon>
        <taxon>Bacillati</taxon>
        <taxon>Actinomycetota</taxon>
        <taxon>Actinomycetes</taxon>
        <taxon>Micrococcales</taxon>
        <taxon>Microbacteriaceae</taxon>
        <taxon>Herbiconiux</taxon>
    </lineage>
</organism>
<dbReference type="Pfam" id="PF03459">
    <property type="entry name" value="TOBE"/>
    <property type="match status" value="1"/>
</dbReference>
<dbReference type="SUPFAM" id="SSF52540">
    <property type="entry name" value="P-loop containing nucleoside triphosphate hydrolases"/>
    <property type="match status" value="1"/>
</dbReference>
<dbReference type="InterPro" id="IPR003593">
    <property type="entry name" value="AAA+_ATPase"/>
</dbReference>
<gene>
    <name evidence="5" type="ORF">ABFY20_12325</name>
</gene>
<dbReference type="PROSITE" id="PS50893">
    <property type="entry name" value="ABC_TRANSPORTER_2"/>
    <property type="match status" value="1"/>
</dbReference>
<dbReference type="PANTHER" id="PTHR42781:SF4">
    <property type="entry name" value="SPERMIDINE_PUTRESCINE IMPORT ATP-BINDING PROTEIN POTA"/>
    <property type="match status" value="1"/>
</dbReference>
<dbReference type="GO" id="GO:0016887">
    <property type="term" value="F:ATP hydrolysis activity"/>
    <property type="evidence" value="ECO:0007669"/>
    <property type="project" value="InterPro"/>
</dbReference>
<name>A0AB39BC93_9MICO</name>
<accession>A0AB39BC93</accession>
<sequence>MSLQFSARLAERSFDVDLELATGETVAVLGPNGAGKSTLLALLAGLLRPDSGCAELDGTVLFDAQDSGRGGVWLAPHRRSVALLSQEPLLFPHLSVLENVAFGPRTRTDRATAAARARHWLDEVDATALADRRPAQLSGGQAQRVAVGRALAAEPRLLLLDEPMAALDVAVAPALRRMLRRVLADRTAVVVTHDVLDAFLLADRVVVMDAGRVVDHGPTRDVLERPTNSFTAGLASLNLITGVGDGPSSDGTATARVRAQSGVVLTARAVADIPPGVPAGVAVRPARVSIGSADDLRRVSAANQVEATVVDVEPHGDLVRVRTDLLSADLAPGDAAALDLEAGTRILCSFDAADAAAYPL</sequence>
<dbReference type="EMBL" id="CP162511">
    <property type="protein sequence ID" value="XDI04132.1"/>
    <property type="molecule type" value="Genomic_DNA"/>
</dbReference>
<dbReference type="RefSeq" id="WP_368496543.1">
    <property type="nucleotide sequence ID" value="NZ_CP162511.1"/>
</dbReference>